<accession>A0A2M9XF99</accession>
<proteinExistence type="predicted"/>
<dbReference type="RefSeq" id="WP_100706144.1">
    <property type="nucleotide sequence ID" value="NZ_NPDL01000003.1"/>
</dbReference>
<sequence>MRTKNRILILLLFLSSLGFVNCDAYNDLYGTGGDDKSDKKNCSAAAALYLTCSNENPGYANTACSSQYLLAVAACGYGGGSGGGGGGGY</sequence>
<evidence type="ECO:0000256" key="1">
    <source>
        <dbReference type="SAM" id="SignalP"/>
    </source>
</evidence>
<keyword evidence="1" id="KW-0732">Signal</keyword>
<dbReference type="Proteomes" id="UP000232196">
    <property type="component" value="Unassembled WGS sequence"/>
</dbReference>
<feature type="signal peptide" evidence="1">
    <location>
        <begin position="1"/>
        <end position="24"/>
    </location>
</feature>
<evidence type="ECO:0000313" key="3">
    <source>
        <dbReference type="Proteomes" id="UP000232196"/>
    </source>
</evidence>
<gene>
    <name evidence="2" type="ORF">CH357_07640</name>
</gene>
<keyword evidence="3" id="KW-1185">Reference proteome</keyword>
<feature type="chain" id="PRO_5014955283" description="Lipoprotein" evidence="1">
    <location>
        <begin position="25"/>
        <end position="89"/>
    </location>
</feature>
<organism evidence="2 3">
    <name type="scientific">Leptospira hartskeerlii</name>
    <dbReference type="NCBI Taxonomy" id="2023177"/>
    <lineage>
        <taxon>Bacteria</taxon>
        <taxon>Pseudomonadati</taxon>
        <taxon>Spirochaetota</taxon>
        <taxon>Spirochaetia</taxon>
        <taxon>Leptospirales</taxon>
        <taxon>Leptospiraceae</taxon>
        <taxon>Leptospira</taxon>
    </lineage>
</organism>
<comment type="caution">
    <text evidence="2">The sequence shown here is derived from an EMBL/GenBank/DDBJ whole genome shotgun (WGS) entry which is preliminary data.</text>
</comment>
<name>A0A2M9XF99_9LEPT</name>
<dbReference type="OrthoDB" id="332643at2"/>
<evidence type="ECO:0008006" key="4">
    <source>
        <dbReference type="Google" id="ProtNLM"/>
    </source>
</evidence>
<dbReference type="EMBL" id="NPDN01000003">
    <property type="protein sequence ID" value="PJZ26356.1"/>
    <property type="molecule type" value="Genomic_DNA"/>
</dbReference>
<reference evidence="2 3" key="1">
    <citation type="submission" date="2017-07" db="EMBL/GenBank/DDBJ databases">
        <title>Leptospira spp. isolated from tropical soils.</title>
        <authorList>
            <person name="Thibeaux R."/>
            <person name="Iraola G."/>
            <person name="Ferres I."/>
            <person name="Bierque E."/>
            <person name="Girault D."/>
            <person name="Soupe-Gilbert M.-E."/>
            <person name="Picardeau M."/>
            <person name="Goarant C."/>
        </authorList>
    </citation>
    <scope>NUCLEOTIDE SEQUENCE [LARGE SCALE GENOMIC DNA]</scope>
    <source>
        <strain evidence="2 3">MCA1-C-A1</strain>
    </source>
</reference>
<dbReference type="AlphaFoldDB" id="A0A2M9XF99"/>
<evidence type="ECO:0000313" key="2">
    <source>
        <dbReference type="EMBL" id="PJZ26356.1"/>
    </source>
</evidence>
<protein>
    <recommendedName>
        <fullName evidence="4">Lipoprotein</fullName>
    </recommendedName>
</protein>